<dbReference type="InterPro" id="IPR003667">
    <property type="entry name" value="NqrDE/RnfAE"/>
</dbReference>
<keyword evidence="11 14" id="KW-0830">Ubiquinone</keyword>
<dbReference type="GO" id="GO:0022904">
    <property type="term" value="P:respiratory electron transport chain"/>
    <property type="evidence" value="ECO:0007669"/>
    <property type="project" value="InterPro"/>
</dbReference>
<keyword evidence="2 14" id="KW-0813">Transport</keyword>
<dbReference type="InterPro" id="IPR010967">
    <property type="entry name" value="NqrE"/>
</dbReference>
<reference evidence="16 17" key="1">
    <citation type="submission" date="2016-10" db="EMBL/GenBank/DDBJ databases">
        <authorList>
            <person name="de Groot N.N."/>
        </authorList>
    </citation>
    <scope>NUCLEOTIDE SEQUENCE [LARGE SCALE GENOMIC DNA]</scope>
    <source>
        <strain evidence="16 17">DSM 23421</strain>
    </source>
</reference>
<dbReference type="GO" id="GO:0016655">
    <property type="term" value="F:oxidoreductase activity, acting on NAD(P)H, quinone or similar compound as acceptor"/>
    <property type="evidence" value="ECO:0007669"/>
    <property type="project" value="UniProtKB-UniRule"/>
</dbReference>
<keyword evidence="7 14" id="KW-1133">Transmembrane helix</keyword>
<dbReference type="RefSeq" id="WP_245726458.1">
    <property type="nucleotide sequence ID" value="NZ_FNAO01000003.1"/>
</dbReference>
<evidence type="ECO:0000256" key="1">
    <source>
        <dbReference type="ARBA" id="ARBA00004127"/>
    </source>
</evidence>
<evidence type="ECO:0000256" key="3">
    <source>
        <dbReference type="ARBA" id="ARBA00022475"/>
    </source>
</evidence>
<evidence type="ECO:0000256" key="15">
    <source>
        <dbReference type="SAM" id="MobiDB-lite"/>
    </source>
</evidence>
<dbReference type="PANTHER" id="PTHR30335">
    <property type="entry name" value="INTEGRAL MEMBRANE PROTEIN OF SOXR-REDUCING COMPLEX"/>
    <property type="match status" value="1"/>
</dbReference>
<keyword evidence="9 14" id="KW-0915">Sodium</keyword>
<evidence type="ECO:0000256" key="12">
    <source>
        <dbReference type="ARBA" id="ARBA00023136"/>
    </source>
</evidence>
<feature type="transmembrane region" description="Helical" evidence="14">
    <location>
        <begin position="79"/>
        <end position="104"/>
    </location>
</feature>
<dbReference type="AlphaFoldDB" id="A0A1G6ZRW3"/>
<keyword evidence="4" id="KW-0997">Cell inner membrane</keyword>
<dbReference type="NCBIfam" id="TIGR01940">
    <property type="entry name" value="nqrE"/>
    <property type="match status" value="1"/>
</dbReference>
<organism evidence="16 17">
    <name type="scientific">Pricia antarctica</name>
    <dbReference type="NCBI Taxonomy" id="641691"/>
    <lineage>
        <taxon>Bacteria</taxon>
        <taxon>Pseudomonadati</taxon>
        <taxon>Bacteroidota</taxon>
        <taxon>Flavobacteriia</taxon>
        <taxon>Flavobacteriales</taxon>
        <taxon>Flavobacteriaceae</taxon>
        <taxon>Pricia</taxon>
    </lineage>
</organism>
<feature type="compositionally biased region" description="Polar residues" evidence="15">
    <location>
        <begin position="252"/>
        <end position="263"/>
    </location>
</feature>
<feature type="transmembrane region" description="Helical" evidence="14">
    <location>
        <begin position="146"/>
        <end position="167"/>
    </location>
</feature>
<evidence type="ECO:0000256" key="8">
    <source>
        <dbReference type="ARBA" id="ARBA00023027"/>
    </source>
</evidence>
<evidence type="ECO:0000313" key="16">
    <source>
        <dbReference type="EMBL" id="SDE05270.1"/>
    </source>
</evidence>
<dbReference type="STRING" id="641691.SAMN05421636_10368"/>
<evidence type="ECO:0000256" key="9">
    <source>
        <dbReference type="ARBA" id="ARBA00023053"/>
    </source>
</evidence>
<feature type="transmembrane region" description="Helical" evidence="14">
    <location>
        <begin position="111"/>
        <end position="134"/>
    </location>
</feature>
<keyword evidence="8 14" id="KW-0520">NAD</keyword>
<sequence length="289" mass="31285">MLEHVELFFRSIFIDNMIFATFLGMCSYLAVSKKVTTAVGLGAAVIFVLAVTVPLNWLLDQYLLRDGALTWLGPEYADYNLSFLSFILFIATIATMVQLVEIVVEKFSPALYNSLGIFLPLIAVNCAILGGSLFMQSRDIQSLGLAFNYGLSSGIGWFLAILAIAAIREKIRYSNVPPPLRGLGITFIITGLMGIGFQSFGGMLTGGDDAAPAEGTTAGVPTNNEDATAETKVFLTRDDDPISKENAAKLGTTASEPANLSENAKQETEITKDLFNKEKEVSYHEAINK</sequence>
<comment type="function">
    <text evidence="14">NQR complex catalyzes the reduction of ubiquinone-1 to ubiquinol by two successive reactions, coupled with the transport of Na(+) ions from the cytoplasm to the periplasm. NqrA to NqrE are probably involved in the second step, the conversion of ubisemiquinone to ubiquinol.</text>
</comment>
<evidence type="ECO:0000256" key="14">
    <source>
        <dbReference type="HAMAP-Rule" id="MF_00429"/>
    </source>
</evidence>
<keyword evidence="3 14" id="KW-1003">Cell membrane</keyword>
<evidence type="ECO:0000256" key="13">
    <source>
        <dbReference type="ARBA" id="ARBA00023201"/>
    </source>
</evidence>
<accession>A0A1G6ZRW3</accession>
<keyword evidence="10 14" id="KW-0406">Ion transport</keyword>
<keyword evidence="5 14" id="KW-0812">Transmembrane</keyword>
<evidence type="ECO:0000256" key="11">
    <source>
        <dbReference type="ARBA" id="ARBA00023075"/>
    </source>
</evidence>
<evidence type="ECO:0000256" key="7">
    <source>
        <dbReference type="ARBA" id="ARBA00022989"/>
    </source>
</evidence>
<dbReference type="GO" id="GO:0012505">
    <property type="term" value="C:endomembrane system"/>
    <property type="evidence" value="ECO:0007669"/>
    <property type="project" value="UniProtKB-SubCell"/>
</dbReference>
<gene>
    <name evidence="14" type="primary">nqrE</name>
    <name evidence="16" type="ORF">SAMN05421636_10368</name>
</gene>
<dbReference type="HAMAP" id="MF_00429">
    <property type="entry name" value="NqrE"/>
    <property type="match status" value="1"/>
</dbReference>
<evidence type="ECO:0000256" key="10">
    <source>
        <dbReference type="ARBA" id="ARBA00023065"/>
    </source>
</evidence>
<keyword evidence="17" id="KW-1185">Reference proteome</keyword>
<comment type="subunit">
    <text evidence="14">Composed of six subunits; NqrA, NqrB, NqrC, NqrD, NqrE and NqrF.</text>
</comment>
<feature type="region of interest" description="Disordered" evidence="15">
    <location>
        <begin position="245"/>
        <end position="267"/>
    </location>
</feature>
<feature type="transmembrane region" description="Helical" evidence="14">
    <location>
        <begin position="38"/>
        <end position="59"/>
    </location>
</feature>
<comment type="catalytic activity">
    <reaction evidence="14">
        <text>a ubiquinone + n Na(+)(in) + NADH + H(+) = a ubiquinol + n Na(+)(out) + NAD(+)</text>
        <dbReference type="Rhea" id="RHEA:47748"/>
        <dbReference type="Rhea" id="RHEA-COMP:9565"/>
        <dbReference type="Rhea" id="RHEA-COMP:9566"/>
        <dbReference type="ChEBI" id="CHEBI:15378"/>
        <dbReference type="ChEBI" id="CHEBI:16389"/>
        <dbReference type="ChEBI" id="CHEBI:17976"/>
        <dbReference type="ChEBI" id="CHEBI:29101"/>
        <dbReference type="ChEBI" id="CHEBI:57540"/>
        <dbReference type="ChEBI" id="CHEBI:57945"/>
        <dbReference type="EC" id="7.2.1.1"/>
    </reaction>
</comment>
<dbReference type="Pfam" id="PF02508">
    <property type="entry name" value="Rnf-Nqr"/>
    <property type="match status" value="1"/>
</dbReference>
<dbReference type="PANTHER" id="PTHR30335:SF1">
    <property type="entry name" value="NA(+)-TRANSLOCATING NADH-QUINONE REDUCTASE SUBUNIT E"/>
    <property type="match status" value="1"/>
</dbReference>
<keyword evidence="13 14" id="KW-0739">Sodium transport</keyword>
<evidence type="ECO:0000256" key="6">
    <source>
        <dbReference type="ARBA" id="ARBA00022967"/>
    </source>
</evidence>
<dbReference type="Proteomes" id="UP000199109">
    <property type="component" value="Unassembled WGS sequence"/>
</dbReference>
<feature type="transmembrane region" description="Helical" evidence="14">
    <location>
        <begin position="179"/>
        <end position="197"/>
    </location>
</feature>
<protein>
    <recommendedName>
        <fullName evidence="14">Na(+)-translocating NADH-quinone reductase subunit E</fullName>
        <shortName evidence="14">Na(+)-NQR subunit E</shortName>
        <shortName evidence="14">Na(+)-translocating NQR subunit E</shortName>
        <ecNumber evidence="14">7.2.1.1</ecNumber>
    </recommendedName>
    <alternativeName>
        <fullName evidence="14">NQR complex subunit E</fullName>
    </alternativeName>
    <alternativeName>
        <fullName evidence="14">NQR-1 subunit E</fullName>
    </alternativeName>
</protein>
<evidence type="ECO:0000313" key="17">
    <source>
        <dbReference type="Proteomes" id="UP000199109"/>
    </source>
</evidence>
<keyword evidence="12 14" id="KW-0472">Membrane</keyword>
<dbReference type="GO" id="GO:0009276">
    <property type="term" value="C:Gram-negative-bacterium-type cell wall"/>
    <property type="evidence" value="ECO:0007669"/>
    <property type="project" value="InterPro"/>
</dbReference>
<name>A0A1G6ZRW3_9FLAO</name>
<keyword evidence="6 14" id="KW-1278">Translocase</keyword>
<comment type="similarity">
    <text evidence="14">Belongs to the NqrDE/RnfAE family.</text>
</comment>
<dbReference type="GO" id="GO:0005886">
    <property type="term" value="C:plasma membrane"/>
    <property type="evidence" value="ECO:0007669"/>
    <property type="project" value="UniProtKB-SubCell"/>
</dbReference>
<dbReference type="GO" id="GO:0006814">
    <property type="term" value="P:sodium ion transport"/>
    <property type="evidence" value="ECO:0007669"/>
    <property type="project" value="UniProtKB-UniRule"/>
</dbReference>
<evidence type="ECO:0000256" key="2">
    <source>
        <dbReference type="ARBA" id="ARBA00022448"/>
    </source>
</evidence>
<proteinExistence type="inferred from homology"/>
<evidence type="ECO:0000256" key="4">
    <source>
        <dbReference type="ARBA" id="ARBA00022519"/>
    </source>
</evidence>
<dbReference type="EC" id="7.2.1.1" evidence="14"/>
<dbReference type="EMBL" id="FNAO01000003">
    <property type="protein sequence ID" value="SDE05270.1"/>
    <property type="molecule type" value="Genomic_DNA"/>
</dbReference>
<feature type="transmembrane region" description="Helical" evidence="14">
    <location>
        <begin position="12"/>
        <end position="31"/>
    </location>
</feature>
<comment type="subcellular location">
    <subcellularLocation>
        <location evidence="14">Cell membrane</location>
        <topology evidence="14">Multi-pass membrane protein</topology>
    </subcellularLocation>
    <subcellularLocation>
        <location evidence="1">Endomembrane system</location>
        <topology evidence="1">Multi-pass membrane protein</topology>
    </subcellularLocation>
</comment>
<dbReference type="InterPro" id="IPR050133">
    <property type="entry name" value="NqrDE/RnfAE_oxidrdctase"/>
</dbReference>
<evidence type="ECO:0000256" key="5">
    <source>
        <dbReference type="ARBA" id="ARBA00022692"/>
    </source>
</evidence>